<reference evidence="2" key="1">
    <citation type="journal article" date="2010" name="PLoS Negl. Trop. Dis.">
        <title>The genome sequence of Trypanosoma brucei gambiense, causative agent of chronic human african trypanosomiasis.</title>
        <authorList>
            <person name="Jackson A.P."/>
            <person name="Sanders M."/>
            <person name="Berry A."/>
            <person name="McQuillan J."/>
            <person name="Aslett M.A."/>
            <person name="Quail M.A."/>
            <person name="Chukualim B."/>
            <person name="Capewell P."/>
            <person name="MacLeod A."/>
            <person name="Melville S.E."/>
            <person name="Gibson W."/>
            <person name="Barry J.D."/>
            <person name="Berriman M."/>
            <person name="Hertz-Fowler C."/>
        </authorList>
    </citation>
    <scope>NUCLEOTIDE SEQUENCE [LARGE SCALE GENOMIC DNA]</scope>
    <source>
        <strain evidence="2">MHOM/CI/86/DAL972</strain>
    </source>
</reference>
<sequence>MPISTGTQPLWPVTARTPRASTLRYSACPFLTHQRDRASQTDSAFAGLVRQQAHTRHNPDAGNTPVRGVATVSWCLKQHVRVELVSWGARIKCVSAAAVINITFSFHALLDGVPLVWAPTVYRFTSFFTFSFLGWGTQPPRTMLQG</sequence>
<dbReference type="KEGG" id="tbg:TbgDal_VIII2530"/>
<gene>
    <name evidence="1" type="ORF">TbgDal_VIII2530</name>
</gene>
<accession>C9ZV67</accession>
<dbReference type="AlphaFoldDB" id="C9ZV67"/>
<organism evidence="1 2">
    <name type="scientific">Trypanosoma brucei gambiense (strain MHOM/CI/86/DAL972)</name>
    <dbReference type="NCBI Taxonomy" id="679716"/>
    <lineage>
        <taxon>Eukaryota</taxon>
        <taxon>Discoba</taxon>
        <taxon>Euglenozoa</taxon>
        <taxon>Kinetoplastea</taxon>
        <taxon>Metakinetoplastina</taxon>
        <taxon>Trypanosomatida</taxon>
        <taxon>Trypanosomatidae</taxon>
        <taxon>Trypanosoma</taxon>
    </lineage>
</organism>
<proteinExistence type="predicted"/>
<evidence type="ECO:0000313" key="1">
    <source>
        <dbReference type="EMBL" id="CBH13305.1"/>
    </source>
</evidence>
<evidence type="ECO:0000313" key="2">
    <source>
        <dbReference type="Proteomes" id="UP000002316"/>
    </source>
</evidence>
<dbReference type="RefSeq" id="XP_011775582.1">
    <property type="nucleotide sequence ID" value="XM_011777280.1"/>
</dbReference>
<dbReference type="EMBL" id="FN554971">
    <property type="protein sequence ID" value="CBH13305.1"/>
    <property type="molecule type" value="Genomic_DNA"/>
</dbReference>
<dbReference type="Proteomes" id="UP000002316">
    <property type="component" value="Chromosome 8"/>
</dbReference>
<protein>
    <submittedName>
        <fullName evidence="1">Uncharacterized protein</fullName>
    </submittedName>
</protein>
<dbReference type="GeneID" id="23863428"/>
<name>C9ZV67_TRYB9</name>